<evidence type="ECO:0000256" key="1">
    <source>
        <dbReference type="SAM" id="Phobius"/>
    </source>
</evidence>
<dbReference type="EMBL" id="NBYX01000001">
    <property type="protein sequence ID" value="ORT88811.1"/>
    <property type="molecule type" value="Genomic_DNA"/>
</dbReference>
<dbReference type="EMBL" id="CADIKG010000001">
    <property type="protein sequence ID" value="CAB3748413.1"/>
    <property type="molecule type" value="Genomic_DNA"/>
</dbReference>
<keyword evidence="1" id="KW-1133">Transmembrane helix</keyword>
<proteinExistence type="predicted"/>
<dbReference type="OrthoDB" id="9023853at2"/>
<reference evidence="3 4" key="1">
    <citation type="submission" date="2017-04" db="EMBL/GenBank/DDBJ databases">
        <title>Burkholderia puraquae sp. nov., a novel Burkholderia cepacia complex species from hospital setting samples.</title>
        <authorList>
            <person name="Martina P."/>
            <person name="Leguizamon M."/>
            <person name="Prieto C."/>
            <person name="Sousa S."/>
            <person name="Montanaro P."/>
            <person name="Draghi W."/>
            <person name="Staembler M."/>
            <person name="Bettiol M."/>
            <person name="Figoli C."/>
            <person name="Palau J."/>
            <person name="Alvarez F."/>
            <person name="Benetti S."/>
            <person name="Anchat E."/>
            <person name="Vescina C."/>
            <person name="Ferreras J."/>
            <person name="Lasch P."/>
            <person name="Lagares A."/>
            <person name="Zorreguieta A."/>
            <person name="Yantorno O."/>
            <person name="Bosch A."/>
        </authorList>
    </citation>
    <scope>NUCLEOTIDE SEQUENCE [LARGE SCALE GENOMIC DNA]</scope>
    <source>
        <strain evidence="3 4">CAMPA 1040</strain>
    </source>
</reference>
<reference evidence="2 5" key="2">
    <citation type="submission" date="2020-04" db="EMBL/GenBank/DDBJ databases">
        <authorList>
            <person name="De Canck E."/>
        </authorList>
    </citation>
    <scope>NUCLEOTIDE SEQUENCE [LARGE SCALE GENOMIC DNA]</scope>
    <source>
        <strain evidence="2 5">LMG 29660</strain>
    </source>
</reference>
<organism evidence="3 4">
    <name type="scientific">Burkholderia puraquae</name>
    <dbReference type="NCBI Taxonomy" id="1904757"/>
    <lineage>
        <taxon>Bacteria</taxon>
        <taxon>Pseudomonadati</taxon>
        <taxon>Pseudomonadota</taxon>
        <taxon>Betaproteobacteria</taxon>
        <taxon>Burkholderiales</taxon>
        <taxon>Burkholderiaceae</taxon>
        <taxon>Burkholderia</taxon>
        <taxon>Burkholderia cepacia complex</taxon>
    </lineage>
</organism>
<dbReference type="RefSeq" id="WP_085037366.1">
    <property type="nucleotide sequence ID" value="NZ_CADIKG010000001.1"/>
</dbReference>
<protein>
    <submittedName>
        <fullName evidence="3">Uncharacterized protein</fullName>
    </submittedName>
</protein>
<feature type="transmembrane region" description="Helical" evidence="1">
    <location>
        <begin position="68"/>
        <end position="88"/>
    </location>
</feature>
<keyword evidence="1" id="KW-0812">Transmembrane</keyword>
<keyword evidence="4" id="KW-1185">Reference proteome</keyword>
<dbReference type="AlphaFoldDB" id="A0A1X1PNH0"/>
<keyword evidence="1" id="KW-0472">Membrane</keyword>
<evidence type="ECO:0000313" key="4">
    <source>
        <dbReference type="Proteomes" id="UP000193146"/>
    </source>
</evidence>
<dbReference type="Proteomes" id="UP000494135">
    <property type="component" value="Unassembled WGS sequence"/>
</dbReference>
<evidence type="ECO:0000313" key="5">
    <source>
        <dbReference type="Proteomes" id="UP000494135"/>
    </source>
</evidence>
<accession>A0A1X1PNH0</accession>
<sequence>MTTETEGKLLQYGVQIIPLFLGLYSGDALWDACLHGGILECHQARMHDMTCWWITPDMGEHYQRLLTGHWHTLALSIVLSLLLAYVMAPARPPRN</sequence>
<gene>
    <name evidence="3" type="ORF">B7G54_01100</name>
    <name evidence="2" type="ORF">LMG29660_00896</name>
</gene>
<name>A0A1X1PNH0_9BURK</name>
<dbReference type="Proteomes" id="UP000193146">
    <property type="component" value="Unassembled WGS sequence"/>
</dbReference>
<evidence type="ECO:0000313" key="3">
    <source>
        <dbReference type="EMBL" id="ORT88811.1"/>
    </source>
</evidence>
<evidence type="ECO:0000313" key="2">
    <source>
        <dbReference type="EMBL" id="CAB3748413.1"/>
    </source>
</evidence>